<keyword evidence="9 13" id="KW-0472">Membrane</keyword>
<comment type="subcellular location">
    <subcellularLocation>
        <location evidence="2">Cell membrane</location>
        <location evidence="2">Sarcolemma</location>
        <topology evidence="2">Single-pass type II membrane protein</topology>
    </subcellularLocation>
    <subcellularLocation>
        <location evidence="1">Cytoplasm</location>
        <location evidence="1">Cytoskeleton</location>
    </subcellularLocation>
</comment>
<evidence type="ECO:0000256" key="8">
    <source>
        <dbReference type="ARBA" id="ARBA00022989"/>
    </source>
</evidence>
<evidence type="ECO:0000256" key="11">
    <source>
        <dbReference type="ARBA" id="ARBA00023180"/>
    </source>
</evidence>
<dbReference type="PANTHER" id="PTHR12939:SF10">
    <property type="entry name" value="EG:4F1.1 PROTEIN"/>
    <property type="match status" value="1"/>
</dbReference>
<comment type="similarity">
    <text evidence="3">Belongs to the sarcoglycan beta/delta/gamma/zeta family.</text>
</comment>
<dbReference type="GO" id="GO:0005856">
    <property type="term" value="C:cytoskeleton"/>
    <property type="evidence" value="ECO:0007669"/>
    <property type="project" value="UniProtKB-SubCell"/>
</dbReference>
<evidence type="ECO:0000256" key="10">
    <source>
        <dbReference type="ARBA" id="ARBA00023157"/>
    </source>
</evidence>
<keyword evidence="5" id="KW-0963">Cytoplasm</keyword>
<proteinExistence type="inferred from homology"/>
<dbReference type="GO" id="GO:0060047">
    <property type="term" value="P:heart contraction"/>
    <property type="evidence" value="ECO:0007669"/>
    <property type="project" value="TreeGrafter"/>
</dbReference>
<dbReference type="Pfam" id="PF04790">
    <property type="entry name" value="Sarcoglycan_1"/>
    <property type="match status" value="1"/>
</dbReference>
<keyword evidence="11" id="KW-0325">Glycoprotein</keyword>
<evidence type="ECO:0000256" key="6">
    <source>
        <dbReference type="ARBA" id="ARBA00022692"/>
    </source>
</evidence>
<keyword evidence="8 13" id="KW-1133">Transmembrane helix</keyword>
<evidence type="ECO:0000256" key="5">
    <source>
        <dbReference type="ARBA" id="ARBA00022490"/>
    </source>
</evidence>
<evidence type="ECO:0000256" key="13">
    <source>
        <dbReference type="SAM" id="Phobius"/>
    </source>
</evidence>
<dbReference type="InterPro" id="IPR039972">
    <property type="entry name" value="Sarcoglycan_gamma/delta/zeta"/>
</dbReference>
<accession>A0A1L8E5D7</accession>
<evidence type="ECO:0000313" key="14">
    <source>
        <dbReference type="EMBL" id="JAV13742.1"/>
    </source>
</evidence>
<dbReference type="GO" id="GO:0042383">
    <property type="term" value="C:sarcolemma"/>
    <property type="evidence" value="ECO:0007669"/>
    <property type="project" value="UniProtKB-SubCell"/>
</dbReference>
<name>A0A1L8E5D7_9DIPT</name>
<dbReference type="InterPro" id="IPR006875">
    <property type="entry name" value="Sarcoglycan"/>
</dbReference>
<dbReference type="EMBL" id="GFDF01000342">
    <property type="protein sequence ID" value="JAV13742.1"/>
    <property type="molecule type" value="Transcribed_RNA"/>
</dbReference>
<keyword evidence="12" id="KW-0206">Cytoskeleton</keyword>
<evidence type="ECO:0000256" key="12">
    <source>
        <dbReference type="ARBA" id="ARBA00023212"/>
    </source>
</evidence>
<dbReference type="GO" id="GO:0016012">
    <property type="term" value="C:sarcoglycan complex"/>
    <property type="evidence" value="ECO:0007669"/>
    <property type="project" value="InterPro"/>
</dbReference>
<keyword evidence="10" id="KW-1015">Disulfide bond</keyword>
<reference evidence="14" key="1">
    <citation type="submission" date="2016-12" db="EMBL/GenBank/DDBJ databases">
        <title>An insight into the sialome and mialome of the sand fly, Nyssomyia neivai.</title>
        <authorList>
            <person name="Sebastian V."/>
            <person name="Goulart T.M."/>
            <person name="Oliveira W."/>
            <person name="Calvo E."/>
            <person name="Oliveira L.F."/>
            <person name="Pinto M.C."/>
            <person name="Rosselino A.M."/>
            <person name="Ribeiro J.M."/>
        </authorList>
    </citation>
    <scope>NUCLEOTIDE SEQUENCE</scope>
</reference>
<evidence type="ECO:0000256" key="3">
    <source>
        <dbReference type="ARBA" id="ARBA00007574"/>
    </source>
</evidence>
<evidence type="ECO:0000256" key="2">
    <source>
        <dbReference type="ARBA" id="ARBA00004274"/>
    </source>
</evidence>
<dbReference type="PANTHER" id="PTHR12939">
    <property type="entry name" value="SARCOGLYCAN"/>
    <property type="match status" value="1"/>
</dbReference>
<dbReference type="AlphaFoldDB" id="A0A1L8E5D7"/>
<evidence type="ECO:0000256" key="4">
    <source>
        <dbReference type="ARBA" id="ARBA00022475"/>
    </source>
</evidence>
<protein>
    <submittedName>
        <fullName evidence="14">Putative gamma/delta sarcoglycan</fullName>
    </submittedName>
</protein>
<organism evidence="14">
    <name type="scientific">Nyssomyia neivai</name>
    <dbReference type="NCBI Taxonomy" id="330878"/>
    <lineage>
        <taxon>Eukaryota</taxon>
        <taxon>Metazoa</taxon>
        <taxon>Ecdysozoa</taxon>
        <taxon>Arthropoda</taxon>
        <taxon>Hexapoda</taxon>
        <taxon>Insecta</taxon>
        <taxon>Pterygota</taxon>
        <taxon>Neoptera</taxon>
        <taxon>Endopterygota</taxon>
        <taxon>Diptera</taxon>
        <taxon>Nematocera</taxon>
        <taxon>Psychodoidea</taxon>
        <taxon>Psychodidae</taxon>
        <taxon>Nyssomyia</taxon>
    </lineage>
</organism>
<keyword evidence="7" id="KW-0735">Signal-anchor</keyword>
<evidence type="ECO:0000256" key="9">
    <source>
        <dbReference type="ARBA" id="ARBA00023136"/>
    </source>
</evidence>
<keyword evidence="6 13" id="KW-0812">Transmembrane</keyword>
<sequence length="398" mass="43980">MTYEIVGANNESKSVRKVVVQCNERDFLVVQNQEANLGQVHRVNWTFPSGIHSYHHYLRHDGDAPAVGYNETNIGEDVLLPHDSSTRTLTVTRDHQRQAWSRGMNHQTSQMQHHGNSPSGFHMSLYGWRKKCLYMLILFLMLLIVVNLGLTLWILKVMEFSSEGMGQLKVVAGGLQLSGQALVLDLLRASTIRSRQGQSISIESSRNFSINTRDSEGFIENQLFLGHDRIECLASGFRVTDTHGGNLFAVNRDEVAIGANSLRIDGEGGAIFRESIQTPLVRADAGRELRLESPTRSLEMRASQEIFIQSRAGSLDATCLNDLKLHSIAGSIRLDSPNILMPNLKTAQPPTGPAIPSGVRPEHQMHNKVYQLCACASGKLFLAAPHSVCAGDDSTVCR</sequence>
<keyword evidence="4" id="KW-1003">Cell membrane</keyword>
<evidence type="ECO:0000256" key="1">
    <source>
        <dbReference type="ARBA" id="ARBA00004245"/>
    </source>
</evidence>
<evidence type="ECO:0000256" key="7">
    <source>
        <dbReference type="ARBA" id="ARBA00022968"/>
    </source>
</evidence>
<feature type="transmembrane region" description="Helical" evidence="13">
    <location>
        <begin position="132"/>
        <end position="155"/>
    </location>
</feature>